<accession>A0A7T6Z7T0</accession>
<dbReference type="AlphaFoldDB" id="A0A7T6Z7T0"/>
<dbReference type="Pfam" id="PF09963">
    <property type="entry name" value="DUF2197"/>
    <property type="match status" value="1"/>
</dbReference>
<name>A0A7T6Z7T0_9BACI</name>
<dbReference type="InterPro" id="IPR019241">
    <property type="entry name" value="DUF2197"/>
</dbReference>
<protein>
    <submittedName>
        <fullName evidence="1">DUF2197 domain-containing protein</fullName>
    </submittedName>
</protein>
<dbReference type="Proteomes" id="UP000595823">
    <property type="component" value="Chromosome"/>
</dbReference>
<evidence type="ECO:0000313" key="1">
    <source>
        <dbReference type="EMBL" id="QQK78351.1"/>
    </source>
</evidence>
<gene>
    <name evidence="1" type="ORF">HUG15_15190</name>
</gene>
<sequence>MRAKCLLCNKIDRISDDDPLAKRLRNRPIHTYTCSECYDRISRKAKTRRGAKQSTE</sequence>
<reference evidence="1 2" key="1">
    <citation type="submission" date="2020-06" db="EMBL/GenBank/DDBJ databases">
        <title>Genomic analysis of Salicibibacter sp. NKC5-3.</title>
        <authorList>
            <person name="Oh Y.J."/>
        </authorList>
    </citation>
    <scope>NUCLEOTIDE SEQUENCE [LARGE SCALE GENOMIC DNA]</scope>
    <source>
        <strain evidence="1 2">NKC5-3</strain>
    </source>
</reference>
<evidence type="ECO:0000313" key="2">
    <source>
        <dbReference type="Proteomes" id="UP000595823"/>
    </source>
</evidence>
<dbReference type="EMBL" id="CP054705">
    <property type="protein sequence ID" value="QQK78351.1"/>
    <property type="molecule type" value="Genomic_DNA"/>
</dbReference>
<dbReference type="KEGG" id="scia:HUG15_15190"/>
<proteinExistence type="predicted"/>
<organism evidence="1 2">
    <name type="scientific">Salicibibacter cibarius</name>
    <dbReference type="NCBI Taxonomy" id="2743000"/>
    <lineage>
        <taxon>Bacteria</taxon>
        <taxon>Bacillati</taxon>
        <taxon>Bacillota</taxon>
        <taxon>Bacilli</taxon>
        <taxon>Bacillales</taxon>
        <taxon>Bacillaceae</taxon>
        <taxon>Salicibibacter</taxon>
    </lineage>
</organism>
<keyword evidence="2" id="KW-1185">Reference proteome</keyword>
<dbReference type="RefSeq" id="WP_200129004.1">
    <property type="nucleotide sequence ID" value="NZ_CP054705.1"/>
</dbReference>